<dbReference type="Proteomes" id="UP000778951">
    <property type="component" value="Unassembled WGS sequence"/>
</dbReference>
<evidence type="ECO:0000259" key="3">
    <source>
        <dbReference type="Pfam" id="PF00535"/>
    </source>
</evidence>
<name>A0A968L0A0_9SPIO</name>
<dbReference type="PANTHER" id="PTHR22916:SF51">
    <property type="entry name" value="GLYCOSYLTRANSFERASE EPSH-RELATED"/>
    <property type="match status" value="1"/>
</dbReference>
<organism evidence="4 5">
    <name type="scientific">Entomospira culicis</name>
    <dbReference type="NCBI Taxonomy" id="2719989"/>
    <lineage>
        <taxon>Bacteria</taxon>
        <taxon>Pseudomonadati</taxon>
        <taxon>Spirochaetota</taxon>
        <taxon>Spirochaetia</taxon>
        <taxon>Spirochaetales</taxon>
        <taxon>Spirochaetaceae</taxon>
        <taxon>Entomospira</taxon>
    </lineage>
</organism>
<dbReference type="AlphaFoldDB" id="A0A968L0A0"/>
<protein>
    <submittedName>
        <fullName evidence="4">Glycosyltransferase family 2 protein</fullName>
    </submittedName>
</protein>
<dbReference type="RefSeq" id="WP_167696386.1">
    <property type="nucleotide sequence ID" value="NZ_CP118182.1"/>
</dbReference>
<reference evidence="4" key="1">
    <citation type="submission" date="2020-03" db="EMBL/GenBank/DDBJ databases">
        <title>Spirochaetal bacteria isolated from arthropods constitute a novel genus Entomospira genus novum within the order Spirochaetales.</title>
        <authorList>
            <person name="Grana-Miraglia L."/>
            <person name="Sikutova S."/>
            <person name="Fingerle V."/>
            <person name="Sing A."/>
            <person name="Castillo-Ramirez S."/>
            <person name="Margos G."/>
            <person name="Rudolf I."/>
        </authorList>
    </citation>
    <scope>NUCLEOTIDE SEQUENCE</scope>
    <source>
        <strain evidence="4">BR149</strain>
    </source>
</reference>
<dbReference type="PANTHER" id="PTHR22916">
    <property type="entry name" value="GLYCOSYLTRANSFERASE"/>
    <property type="match status" value="1"/>
</dbReference>
<feature type="domain" description="Glycosyltransferase 2-like" evidence="3">
    <location>
        <begin position="4"/>
        <end position="184"/>
    </location>
</feature>
<evidence type="ECO:0000313" key="5">
    <source>
        <dbReference type="Proteomes" id="UP000778951"/>
    </source>
</evidence>
<evidence type="ECO:0000313" key="4">
    <source>
        <dbReference type="EMBL" id="NIZ70131.1"/>
    </source>
</evidence>
<dbReference type="CDD" id="cd00761">
    <property type="entry name" value="Glyco_tranf_GTA_type"/>
    <property type="match status" value="1"/>
</dbReference>
<proteinExistence type="predicted"/>
<keyword evidence="1" id="KW-0328">Glycosyltransferase</keyword>
<dbReference type="GO" id="GO:0016758">
    <property type="term" value="F:hexosyltransferase activity"/>
    <property type="evidence" value="ECO:0007669"/>
    <property type="project" value="UniProtKB-ARBA"/>
</dbReference>
<dbReference type="Gene3D" id="3.90.550.10">
    <property type="entry name" value="Spore Coat Polysaccharide Biosynthesis Protein SpsA, Chain A"/>
    <property type="match status" value="1"/>
</dbReference>
<keyword evidence="5" id="KW-1185">Reference proteome</keyword>
<accession>A0A968L0A0</accession>
<dbReference type="Pfam" id="PF00535">
    <property type="entry name" value="Glycos_transf_2"/>
    <property type="match status" value="1"/>
</dbReference>
<dbReference type="InterPro" id="IPR029044">
    <property type="entry name" value="Nucleotide-diphossugar_trans"/>
</dbReference>
<evidence type="ECO:0000256" key="1">
    <source>
        <dbReference type="ARBA" id="ARBA00022676"/>
    </source>
</evidence>
<evidence type="ECO:0000256" key="2">
    <source>
        <dbReference type="ARBA" id="ARBA00022679"/>
    </source>
</evidence>
<dbReference type="EMBL" id="JAATLM010000002">
    <property type="protein sequence ID" value="NIZ70131.1"/>
    <property type="molecule type" value="Genomic_DNA"/>
</dbReference>
<gene>
    <name evidence="4" type="ORF">HCT48_07915</name>
</gene>
<keyword evidence="2" id="KW-0808">Transferase</keyword>
<dbReference type="InterPro" id="IPR001173">
    <property type="entry name" value="Glyco_trans_2-like"/>
</dbReference>
<dbReference type="SUPFAM" id="SSF53448">
    <property type="entry name" value="Nucleotide-diphospho-sugar transferases"/>
    <property type="match status" value="1"/>
</dbReference>
<comment type="caution">
    <text evidence="4">The sequence shown here is derived from an EMBL/GenBank/DDBJ whole genome shotgun (WGS) entry which is preliminary data.</text>
</comment>
<sequence length="396" mass="46909">MLVSIIVPFYGVELYFRRCLDSIIRQSYQNLEIILVDDCSPDSCLTIAKEYAQKDVRIKIIEHKTNLRQGGGRNSGMVVAKGEYIWFIDSDDSIASPYAVEHLVAIAQRDRSDMVIFNAQSLNEDGILKALNHFYSGVEERVFNDKNLFYPVIFDFLYYNKRKFGYFGPEVWNKLFRRSFLEEYHFTFLENTLYEDISSLILFPLARTVTVVPYVYYNYYQREGSSSHIKPPSSFLNHFHAILEHMRKIYTLFLDKKLKDNTLVLAFFLPTLIYSLRQMDSVLTDEEWKMYALKTYSFLKKELYPDISFKDFNPWPSLLGNDVAWERLFQSFDQECSDKKKIEYIENIKSYSFVSPMVKDENKRLQIFFVIKKISKMLLPYGMVRFIQIQKSKESR</sequence>